<evidence type="ECO:0000313" key="3">
    <source>
        <dbReference type="EMBL" id="CAF3744961.1"/>
    </source>
</evidence>
<reference evidence="3" key="1">
    <citation type="submission" date="2021-02" db="EMBL/GenBank/DDBJ databases">
        <authorList>
            <person name="Nowell W R."/>
        </authorList>
    </citation>
    <scope>NUCLEOTIDE SEQUENCE</scope>
</reference>
<evidence type="ECO:0000313" key="4">
    <source>
        <dbReference type="Proteomes" id="UP000663874"/>
    </source>
</evidence>
<dbReference type="Pfam" id="PF11547">
    <property type="entry name" value="E3_UbLigase_EDD"/>
    <property type="match status" value="1"/>
</dbReference>
<dbReference type="AlphaFoldDB" id="A0A818Y189"/>
<proteinExistence type="predicted"/>
<dbReference type="GO" id="GO:0005634">
    <property type="term" value="C:nucleus"/>
    <property type="evidence" value="ECO:0007669"/>
    <property type="project" value="TreeGrafter"/>
</dbReference>
<organism evidence="3 4">
    <name type="scientific">Rotaria sordida</name>
    <dbReference type="NCBI Taxonomy" id="392033"/>
    <lineage>
        <taxon>Eukaryota</taxon>
        <taxon>Metazoa</taxon>
        <taxon>Spiralia</taxon>
        <taxon>Gnathifera</taxon>
        <taxon>Rotifera</taxon>
        <taxon>Eurotatoria</taxon>
        <taxon>Bdelloidea</taxon>
        <taxon>Philodinida</taxon>
        <taxon>Philodinidae</taxon>
        <taxon>Rotaria</taxon>
    </lineage>
</organism>
<name>A0A818Y189_9BILA</name>
<dbReference type="PANTHER" id="PTHR46276">
    <property type="entry name" value="E3 UBIQUITIN-PROTEIN LIGASE UBR5"/>
    <property type="match status" value="1"/>
</dbReference>
<comment type="caution">
    <text evidence="3">The sequence shown here is derived from an EMBL/GenBank/DDBJ whole genome shotgun (WGS) entry which is preliminary data.</text>
</comment>
<gene>
    <name evidence="3" type="ORF">FNK824_LOCUS11910</name>
</gene>
<feature type="domain" description="E3 ubiquitin-protein ligase UBR5 ubiquitin-associated" evidence="2">
    <location>
        <begin position="190"/>
        <end position="239"/>
    </location>
</feature>
<dbReference type="InterPro" id="IPR024725">
    <property type="entry name" value="UBR5_UBA"/>
</dbReference>
<dbReference type="GO" id="GO:0000209">
    <property type="term" value="P:protein polyubiquitination"/>
    <property type="evidence" value="ECO:0007669"/>
    <property type="project" value="TreeGrafter"/>
</dbReference>
<dbReference type="GO" id="GO:0043130">
    <property type="term" value="F:ubiquitin binding"/>
    <property type="evidence" value="ECO:0007669"/>
    <property type="project" value="InterPro"/>
</dbReference>
<dbReference type="CDD" id="cd14423">
    <property type="entry name" value="CUE_UBR5"/>
    <property type="match status" value="1"/>
</dbReference>
<dbReference type="GO" id="GO:0034450">
    <property type="term" value="F:ubiquitin-ubiquitin ligase activity"/>
    <property type="evidence" value="ECO:0007669"/>
    <property type="project" value="TreeGrafter"/>
</dbReference>
<dbReference type="GO" id="GO:0090263">
    <property type="term" value="P:positive regulation of canonical Wnt signaling pathway"/>
    <property type="evidence" value="ECO:0007669"/>
    <property type="project" value="TreeGrafter"/>
</dbReference>
<accession>A0A818Y189</accession>
<feature type="compositionally biased region" description="Low complexity" evidence="1">
    <location>
        <begin position="101"/>
        <end position="112"/>
    </location>
</feature>
<evidence type="ECO:0000256" key="1">
    <source>
        <dbReference type="SAM" id="MobiDB-lite"/>
    </source>
</evidence>
<dbReference type="FunFam" id="1.10.8.10:FF:000009">
    <property type="entry name" value="Putative E3 ubiquitin-protein ligase UBR5"/>
    <property type="match status" value="1"/>
</dbReference>
<dbReference type="EMBL" id="CAJOBE010001449">
    <property type="protein sequence ID" value="CAF3744961.1"/>
    <property type="molecule type" value="Genomic_DNA"/>
</dbReference>
<dbReference type="GO" id="GO:0005737">
    <property type="term" value="C:cytoplasm"/>
    <property type="evidence" value="ECO:0007669"/>
    <property type="project" value="TreeGrafter"/>
</dbReference>
<dbReference type="PANTHER" id="PTHR46276:SF1">
    <property type="entry name" value="E3 UBIQUITIN-PROTEIN LIGASE UBR5"/>
    <property type="match status" value="1"/>
</dbReference>
<evidence type="ECO:0000259" key="2">
    <source>
        <dbReference type="Pfam" id="PF11547"/>
    </source>
</evidence>
<dbReference type="Gene3D" id="1.10.8.10">
    <property type="entry name" value="DNA helicase RuvA subunit, C-terminal domain"/>
    <property type="match status" value="1"/>
</dbReference>
<protein>
    <recommendedName>
        <fullName evidence="2">E3 ubiquitin-protein ligase UBR5 ubiquitin-associated domain-containing protein</fullName>
    </recommendedName>
</protein>
<sequence>MEYSTHVFIQQTPITEQNFELKLQDVSDQISTNGCVCPSVFSPFTNLVVQQAVVSSRHIAFLLQDGRICRVSFRVQADKIEPIPTETTKSKPKHITPQAMRPQSRQSIQRSSNFDRPSFENLVLSSSNPSIAAHNAAAAVANTTNSTNPSGQVDLLPQLQAGYPLSRQRHHLIRTARGRTGIIFGSRPLIPASSVPEELIEQVQVVLQGKSRNVILRELQRTNLDVNMAVNNLLARDDEGDEDLDDDYVGADLISLLDVNPHNEHPGIILESEFFDEADFALRYSNIQRRVVSARIGNVGT</sequence>
<feature type="region of interest" description="Disordered" evidence="1">
    <location>
        <begin position="82"/>
        <end position="112"/>
    </location>
</feature>
<dbReference type="Proteomes" id="UP000663874">
    <property type="component" value="Unassembled WGS sequence"/>
</dbReference>